<dbReference type="GO" id="GO:0022857">
    <property type="term" value="F:transmembrane transporter activity"/>
    <property type="evidence" value="ECO:0007669"/>
    <property type="project" value="InterPro"/>
</dbReference>
<evidence type="ECO:0000256" key="1">
    <source>
        <dbReference type="ARBA" id="ARBA00004651"/>
    </source>
</evidence>
<evidence type="ECO:0000256" key="6">
    <source>
        <dbReference type="ARBA" id="ARBA00023136"/>
    </source>
</evidence>
<keyword evidence="4" id="KW-0812">Transmembrane</keyword>
<reference evidence="9" key="1">
    <citation type="submission" date="2016-10" db="EMBL/GenBank/DDBJ databases">
        <authorList>
            <person name="Varghese N."/>
            <person name="Submissions S."/>
        </authorList>
    </citation>
    <scope>NUCLEOTIDE SEQUENCE [LARGE SCALE GENOMIC DNA]</scope>
    <source>
        <strain evidence="9">CGMCC 4.3530</strain>
    </source>
</reference>
<dbReference type="EMBL" id="FNOK01000056">
    <property type="protein sequence ID" value="SDZ26711.1"/>
    <property type="molecule type" value="Genomic_DNA"/>
</dbReference>
<dbReference type="PANTHER" id="PTHR43045:SF1">
    <property type="entry name" value="SHIKIMATE TRANSPORTER"/>
    <property type="match status" value="1"/>
</dbReference>
<dbReference type="PROSITE" id="PS50850">
    <property type="entry name" value="MFS"/>
    <property type="match status" value="1"/>
</dbReference>
<dbReference type="AlphaFoldDB" id="A0A1H3RN92"/>
<dbReference type="STRING" id="418495.SAMN05216215_10563"/>
<dbReference type="GO" id="GO:0005886">
    <property type="term" value="C:plasma membrane"/>
    <property type="evidence" value="ECO:0007669"/>
    <property type="project" value="UniProtKB-SubCell"/>
</dbReference>
<keyword evidence="3" id="KW-1003">Cell membrane</keyword>
<sequence length="56" mass="5830">MGAFVLGHIGDVFGRKRALVSTVLLMGVSTVPVGCLPTYHQIGVAAPALLVTLRLI</sequence>
<evidence type="ECO:0000259" key="7">
    <source>
        <dbReference type="PROSITE" id="PS50850"/>
    </source>
</evidence>
<keyword evidence="2" id="KW-0813">Transport</keyword>
<keyword evidence="5" id="KW-1133">Transmembrane helix</keyword>
<name>A0A1H3RN92_9PSEU</name>
<evidence type="ECO:0000313" key="9">
    <source>
        <dbReference type="Proteomes" id="UP000199529"/>
    </source>
</evidence>
<keyword evidence="9" id="KW-1185">Reference proteome</keyword>
<dbReference type="SUPFAM" id="SSF103473">
    <property type="entry name" value="MFS general substrate transporter"/>
    <property type="match status" value="1"/>
</dbReference>
<feature type="domain" description="Major facilitator superfamily (MFS) profile" evidence="7">
    <location>
        <begin position="1"/>
        <end position="56"/>
    </location>
</feature>
<evidence type="ECO:0000256" key="4">
    <source>
        <dbReference type="ARBA" id="ARBA00022692"/>
    </source>
</evidence>
<evidence type="ECO:0000313" key="8">
    <source>
        <dbReference type="EMBL" id="SDZ26711.1"/>
    </source>
</evidence>
<keyword evidence="6" id="KW-0472">Membrane</keyword>
<organism evidence="8 9">
    <name type="scientific">Saccharopolyspora shandongensis</name>
    <dbReference type="NCBI Taxonomy" id="418495"/>
    <lineage>
        <taxon>Bacteria</taxon>
        <taxon>Bacillati</taxon>
        <taxon>Actinomycetota</taxon>
        <taxon>Actinomycetes</taxon>
        <taxon>Pseudonocardiales</taxon>
        <taxon>Pseudonocardiaceae</taxon>
        <taxon>Saccharopolyspora</taxon>
    </lineage>
</organism>
<dbReference type="PANTHER" id="PTHR43045">
    <property type="entry name" value="SHIKIMATE TRANSPORTER"/>
    <property type="match status" value="1"/>
</dbReference>
<protein>
    <recommendedName>
        <fullName evidence="7">Major facilitator superfamily (MFS) profile domain-containing protein</fullName>
    </recommendedName>
</protein>
<dbReference type="InterPro" id="IPR036259">
    <property type="entry name" value="MFS_trans_sf"/>
</dbReference>
<comment type="subcellular location">
    <subcellularLocation>
        <location evidence="1">Cell membrane</location>
        <topology evidence="1">Multi-pass membrane protein</topology>
    </subcellularLocation>
</comment>
<evidence type="ECO:0000256" key="2">
    <source>
        <dbReference type="ARBA" id="ARBA00022448"/>
    </source>
</evidence>
<evidence type="ECO:0000256" key="5">
    <source>
        <dbReference type="ARBA" id="ARBA00022989"/>
    </source>
</evidence>
<dbReference type="Gene3D" id="1.20.1250.20">
    <property type="entry name" value="MFS general substrate transporter like domains"/>
    <property type="match status" value="1"/>
</dbReference>
<dbReference type="Proteomes" id="UP000199529">
    <property type="component" value="Unassembled WGS sequence"/>
</dbReference>
<evidence type="ECO:0000256" key="3">
    <source>
        <dbReference type="ARBA" id="ARBA00022475"/>
    </source>
</evidence>
<dbReference type="InterPro" id="IPR020846">
    <property type="entry name" value="MFS_dom"/>
</dbReference>
<proteinExistence type="predicted"/>
<gene>
    <name evidence="8" type="ORF">SAMN05216215_10563</name>
</gene>
<accession>A0A1H3RN92</accession>